<gene>
    <name evidence="2" type="ORF">IPP15_09075</name>
</gene>
<organism evidence="2 3">
    <name type="scientific">Candidatus Opimibacter skivensis</name>
    <dbReference type="NCBI Taxonomy" id="2982028"/>
    <lineage>
        <taxon>Bacteria</taxon>
        <taxon>Pseudomonadati</taxon>
        <taxon>Bacteroidota</taxon>
        <taxon>Saprospiria</taxon>
        <taxon>Saprospirales</taxon>
        <taxon>Saprospiraceae</taxon>
        <taxon>Candidatus Opimibacter</taxon>
    </lineage>
</organism>
<dbReference type="GO" id="GO:0016491">
    <property type="term" value="F:oxidoreductase activity"/>
    <property type="evidence" value="ECO:0007669"/>
    <property type="project" value="InterPro"/>
</dbReference>
<evidence type="ECO:0000259" key="1">
    <source>
        <dbReference type="PROSITE" id="PS51352"/>
    </source>
</evidence>
<evidence type="ECO:0000313" key="3">
    <source>
        <dbReference type="Proteomes" id="UP000808337"/>
    </source>
</evidence>
<dbReference type="InterPro" id="IPR000866">
    <property type="entry name" value="AhpC/TSA"/>
</dbReference>
<dbReference type="Proteomes" id="UP000808337">
    <property type="component" value="Unassembled WGS sequence"/>
</dbReference>
<dbReference type="PANTHER" id="PTHR43640">
    <property type="entry name" value="OS07G0260300 PROTEIN"/>
    <property type="match status" value="1"/>
</dbReference>
<comment type="caution">
    <text evidence="2">The sequence shown here is derived from an EMBL/GenBank/DDBJ whole genome shotgun (WGS) entry which is preliminary data.</text>
</comment>
<dbReference type="CDD" id="cd02969">
    <property type="entry name" value="PRX_like1"/>
    <property type="match status" value="1"/>
</dbReference>
<dbReference type="AlphaFoldDB" id="A0A9D7SXA2"/>
<name>A0A9D7SXA2_9BACT</name>
<dbReference type="InterPro" id="IPR047262">
    <property type="entry name" value="PRX-like1"/>
</dbReference>
<dbReference type="PROSITE" id="PS51352">
    <property type="entry name" value="THIOREDOXIN_2"/>
    <property type="match status" value="1"/>
</dbReference>
<dbReference type="InterPro" id="IPR013766">
    <property type="entry name" value="Thioredoxin_domain"/>
</dbReference>
<reference evidence="2 3" key="1">
    <citation type="submission" date="2020-10" db="EMBL/GenBank/DDBJ databases">
        <title>Connecting structure to function with the recovery of over 1000 high-quality activated sludge metagenome-assembled genomes encoding full-length rRNA genes using long-read sequencing.</title>
        <authorList>
            <person name="Singleton C.M."/>
            <person name="Petriglieri F."/>
            <person name="Kristensen J.M."/>
            <person name="Kirkegaard R.H."/>
            <person name="Michaelsen T.Y."/>
            <person name="Andersen M.H."/>
            <person name="Karst S.M."/>
            <person name="Dueholm M.S."/>
            <person name="Nielsen P.H."/>
            <person name="Albertsen M."/>
        </authorList>
    </citation>
    <scope>NUCLEOTIDE SEQUENCE [LARGE SCALE GENOMIC DNA]</scope>
    <source>
        <strain evidence="2">Ribe_18-Q3-R11-54_MAXAC.273</strain>
    </source>
</reference>
<dbReference type="Gene3D" id="3.40.30.10">
    <property type="entry name" value="Glutaredoxin"/>
    <property type="match status" value="1"/>
</dbReference>
<dbReference type="Pfam" id="PF00578">
    <property type="entry name" value="AhpC-TSA"/>
    <property type="match status" value="1"/>
</dbReference>
<dbReference type="GO" id="GO:0016209">
    <property type="term" value="F:antioxidant activity"/>
    <property type="evidence" value="ECO:0007669"/>
    <property type="project" value="InterPro"/>
</dbReference>
<sequence length="184" mass="20527">MAYTESNMLPLGSEAPPFALPDTVSGKTIRLKDIASDKVTVVMFICNHCPYVVHVNDEIVRIANDYIPKGVSFIAISSNDAVKYPEDGPDKMKMVAEKLKYPFPYLYDESQNVARAFDAACTPDFYVFDNNLRLAYRGRLDDSRPKNTNPLTGKDLRVAIDALLAGRPVAEKQYPSAGCNIKWK</sequence>
<evidence type="ECO:0000313" key="2">
    <source>
        <dbReference type="EMBL" id="MBK9982564.1"/>
    </source>
</evidence>
<dbReference type="SUPFAM" id="SSF52833">
    <property type="entry name" value="Thioredoxin-like"/>
    <property type="match status" value="1"/>
</dbReference>
<feature type="domain" description="Thioredoxin" evidence="1">
    <location>
        <begin position="9"/>
        <end position="165"/>
    </location>
</feature>
<dbReference type="EMBL" id="JADKGY010000006">
    <property type="protein sequence ID" value="MBK9982564.1"/>
    <property type="molecule type" value="Genomic_DNA"/>
</dbReference>
<dbReference type="PANTHER" id="PTHR43640:SF1">
    <property type="entry name" value="THIOREDOXIN-DEPENDENT PEROXIREDOXIN"/>
    <property type="match status" value="1"/>
</dbReference>
<proteinExistence type="predicted"/>
<protein>
    <submittedName>
        <fullName evidence="2">Thioredoxin family protein</fullName>
    </submittedName>
</protein>
<dbReference type="InterPro" id="IPR036249">
    <property type="entry name" value="Thioredoxin-like_sf"/>
</dbReference>
<accession>A0A9D7SXA2</accession>